<dbReference type="RefSeq" id="WP_367286165.1">
    <property type="nucleotide sequence ID" value="NZ_JBBMEZ010000035.1"/>
</dbReference>
<dbReference type="InterPro" id="IPR017853">
    <property type="entry name" value="GH"/>
</dbReference>
<keyword evidence="4" id="KW-1185">Reference proteome</keyword>
<dbReference type="PANTHER" id="PTHR34135:SF2">
    <property type="entry name" value="LYSOZYME"/>
    <property type="match status" value="1"/>
</dbReference>
<name>A0ABV1FBF3_9FIRM</name>
<reference evidence="3 4" key="1">
    <citation type="submission" date="2024-03" db="EMBL/GenBank/DDBJ databases">
        <title>Human intestinal bacterial collection.</title>
        <authorList>
            <person name="Pauvert C."/>
            <person name="Hitch T.C.A."/>
            <person name="Clavel T."/>
        </authorList>
    </citation>
    <scope>NUCLEOTIDE SEQUENCE [LARGE SCALE GENOMIC DNA]</scope>
    <source>
        <strain evidence="3 4">CLA-JM-H38</strain>
    </source>
</reference>
<accession>A0ABV1FBF3</accession>
<keyword evidence="2" id="KW-0732">Signal</keyword>
<dbReference type="EMBL" id="JBBMEZ010000035">
    <property type="protein sequence ID" value="MEQ2470725.1"/>
    <property type="molecule type" value="Genomic_DNA"/>
</dbReference>
<evidence type="ECO:0000313" key="3">
    <source>
        <dbReference type="EMBL" id="MEQ2470725.1"/>
    </source>
</evidence>
<evidence type="ECO:0000313" key="4">
    <source>
        <dbReference type="Proteomes" id="UP001490816"/>
    </source>
</evidence>
<dbReference type="PROSITE" id="PS51257">
    <property type="entry name" value="PROKAR_LIPOPROTEIN"/>
    <property type="match status" value="1"/>
</dbReference>
<dbReference type="PANTHER" id="PTHR34135">
    <property type="entry name" value="LYSOZYME"/>
    <property type="match status" value="1"/>
</dbReference>
<dbReference type="Pfam" id="PF01183">
    <property type="entry name" value="Glyco_hydro_25"/>
    <property type="match status" value="1"/>
</dbReference>
<comment type="similarity">
    <text evidence="1">Belongs to the glycosyl hydrolase 25 family.</text>
</comment>
<gene>
    <name evidence="3" type="ORF">WMO39_10370</name>
</gene>
<feature type="non-terminal residue" evidence="3">
    <location>
        <position position="165"/>
    </location>
</feature>
<dbReference type="PROSITE" id="PS51904">
    <property type="entry name" value="GLYCOSYL_HYDROL_F25_2"/>
    <property type="match status" value="1"/>
</dbReference>
<comment type="caution">
    <text evidence="3">The sequence shown here is derived from an EMBL/GenBank/DDBJ whole genome shotgun (WGS) entry which is preliminary data.</text>
</comment>
<evidence type="ECO:0000256" key="1">
    <source>
        <dbReference type="ARBA" id="ARBA00010646"/>
    </source>
</evidence>
<dbReference type="SUPFAM" id="SSF51445">
    <property type="entry name" value="(Trans)glycosidases"/>
    <property type="match status" value="1"/>
</dbReference>
<proteinExistence type="inferred from homology"/>
<dbReference type="InterPro" id="IPR002053">
    <property type="entry name" value="Glyco_hydro_25"/>
</dbReference>
<sequence>MKKTICAVTAAMLALTSVLCGCSSNAESSSQSGSTTPATVATDTTVKTTGEKIHINDSTLGEIWITELDGVPKNTLNNDNFTSDDTFKYYSENGKAASMEGIDISSYSGTIDWDKVKKSGVDFVMVRIGGRGYGSDGKMYSDDSALSYIKGAKAAGLKVGVYFFS</sequence>
<feature type="signal peptide" evidence="2">
    <location>
        <begin position="1"/>
        <end position="26"/>
    </location>
</feature>
<dbReference type="Proteomes" id="UP001490816">
    <property type="component" value="Unassembled WGS sequence"/>
</dbReference>
<feature type="chain" id="PRO_5046946853" evidence="2">
    <location>
        <begin position="27"/>
        <end position="165"/>
    </location>
</feature>
<evidence type="ECO:0000256" key="2">
    <source>
        <dbReference type="SAM" id="SignalP"/>
    </source>
</evidence>
<protein>
    <submittedName>
        <fullName evidence="3">GH25 family lysozyme</fullName>
    </submittedName>
</protein>
<organism evidence="3 4">
    <name type="scientific">Ruminococcoides intestinale</name>
    <dbReference type="NCBI Taxonomy" id="3133162"/>
    <lineage>
        <taxon>Bacteria</taxon>
        <taxon>Bacillati</taxon>
        <taxon>Bacillota</taxon>
        <taxon>Clostridia</taxon>
        <taxon>Eubacteriales</taxon>
        <taxon>Oscillospiraceae</taxon>
        <taxon>Ruminococcoides</taxon>
    </lineage>
</organism>
<dbReference type="Gene3D" id="3.20.20.80">
    <property type="entry name" value="Glycosidases"/>
    <property type="match status" value="1"/>
</dbReference>